<gene>
    <name evidence="6" type="ORF">Mgra_00004272</name>
</gene>
<keyword evidence="3" id="KW-0408">Iron</keyword>
<reference evidence="6" key="1">
    <citation type="journal article" date="2020" name="Ecol. Evol.">
        <title>Genome structure and content of the rice root-knot nematode (Meloidogyne graminicola).</title>
        <authorList>
            <person name="Phan N.T."/>
            <person name="Danchin E.G.J."/>
            <person name="Klopp C."/>
            <person name="Perfus-Barbeoch L."/>
            <person name="Kozlowski D.K."/>
            <person name="Koutsovoulos G.D."/>
            <person name="Lopez-Roques C."/>
            <person name="Bouchez O."/>
            <person name="Zahm M."/>
            <person name="Besnard G."/>
            <person name="Bellafiore S."/>
        </authorList>
    </citation>
    <scope>NUCLEOTIDE SEQUENCE</scope>
    <source>
        <strain evidence="6">VN-18</strain>
    </source>
</reference>
<feature type="domain" description="Cytochrome b5 heme-binding" evidence="5">
    <location>
        <begin position="4"/>
        <end position="70"/>
    </location>
</feature>
<dbReference type="SMART" id="SM01117">
    <property type="entry name" value="Cyt-b5"/>
    <property type="match status" value="1"/>
</dbReference>
<dbReference type="SUPFAM" id="SSF55856">
    <property type="entry name" value="Cytochrome b5-like heme/steroid binding domain"/>
    <property type="match status" value="1"/>
</dbReference>
<keyword evidence="7" id="KW-1185">Reference proteome</keyword>
<dbReference type="Gene3D" id="3.10.120.10">
    <property type="entry name" value="Cytochrome b5-like heme/steroid binding domain"/>
    <property type="match status" value="1"/>
</dbReference>
<dbReference type="InterPro" id="IPR001199">
    <property type="entry name" value="Cyt_B5-like_heme/steroid-bd"/>
</dbReference>
<organism evidence="6 7">
    <name type="scientific">Meloidogyne graminicola</name>
    <dbReference type="NCBI Taxonomy" id="189291"/>
    <lineage>
        <taxon>Eukaryota</taxon>
        <taxon>Metazoa</taxon>
        <taxon>Ecdysozoa</taxon>
        <taxon>Nematoda</taxon>
        <taxon>Chromadorea</taxon>
        <taxon>Rhabditida</taxon>
        <taxon>Tylenchina</taxon>
        <taxon>Tylenchomorpha</taxon>
        <taxon>Tylenchoidea</taxon>
        <taxon>Meloidogynidae</taxon>
        <taxon>Meloidogyninae</taxon>
        <taxon>Meloidogyne</taxon>
    </lineage>
</organism>
<name>A0A8S9ZSV7_9BILA</name>
<evidence type="ECO:0000256" key="3">
    <source>
        <dbReference type="ARBA" id="ARBA00023004"/>
    </source>
</evidence>
<feature type="non-terminal residue" evidence="6">
    <location>
        <position position="1"/>
    </location>
</feature>
<evidence type="ECO:0000256" key="1">
    <source>
        <dbReference type="ARBA" id="ARBA00022617"/>
    </source>
</evidence>
<dbReference type="PANTHER" id="PTHR19359">
    <property type="entry name" value="CYTOCHROME B5"/>
    <property type="match status" value="1"/>
</dbReference>
<keyword evidence="2" id="KW-0479">Metal-binding</keyword>
<protein>
    <submittedName>
        <fullName evidence="6">Cytochrome b5 heme-binding domain-containing protein</fullName>
    </submittedName>
</protein>
<evidence type="ECO:0000259" key="5">
    <source>
        <dbReference type="PROSITE" id="PS50255"/>
    </source>
</evidence>
<comment type="caution">
    <text evidence="6">The sequence shown here is derived from an EMBL/GenBank/DDBJ whole genome shotgun (WGS) entry which is preliminary data.</text>
</comment>
<keyword evidence="1" id="KW-0349">Heme</keyword>
<evidence type="ECO:0000313" key="7">
    <source>
        <dbReference type="Proteomes" id="UP000605970"/>
    </source>
</evidence>
<dbReference type="EMBL" id="JABEBT010000031">
    <property type="protein sequence ID" value="KAF7636286.1"/>
    <property type="molecule type" value="Genomic_DNA"/>
</dbReference>
<dbReference type="OrthoDB" id="260519at2759"/>
<evidence type="ECO:0000256" key="2">
    <source>
        <dbReference type="ARBA" id="ARBA00022723"/>
    </source>
</evidence>
<comment type="similarity">
    <text evidence="4">Belongs to the cytochrome b5 family.</text>
</comment>
<accession>A0A8S9ZSV7</accession>
<dbReference type="PROSITE" id="PS50255">
    <property type="entry name" value="CYTOCHROME_B5_2"/>
    <property type="match status" value="1"/>
</dbReference>
<dbReference type="InterPro" id="IPR050668">
    <property type="entry name" value="Cytochrome_b5"/>
</dbReference>
<evidence type="ECO:0000256" key="4">
    <source>
        <dbReference type="ARBA" id="ARBA00038168"/>
    </source>
</evidence>
<proteinExistence type="inferred from homology"/>
<dbReference type="GO" id="GO:0020037">
    <property type="term" value="F:heme binding"/>
    <property type="evidence" value="ECO:0007669"/>
    <property type="project" value="TreeGrafter"/>
</dbReference>
<dbReference type="AlphaFoldDB" id="A0A8S9ZSV7"/>
<dbReference type="GO" id="GO:0046872">
    <property type="term" value="F:metal ion binding"/>
    <property type="evidence" value="ECO:0007669"/>
    <property type="project" value="UniProtKB-KW"/>
</dbReference>
<sequence length="70" mass="8184">MSIEHYFSIEEVKLHKYPDDIWLIKDGKVYNLTSYYKSHPGGNAMLKYAGKDVSFAINEIVAHQFSREFI</sequence>
<evidence type="ECO:0000313" key="6">
    <source>
        <dbReference type="EMBL" id="KAF7636286.1"/>
    </source>
</evidence>
<dbReference type="Proteomes" id="UP000605970">
    <property type="component" value="Unassembled WGS sequence"/>
</dbReference>
<dbReference type="GO" id="GO:0016020">
    <property type="term" value="C:membrane"/>
    <property type="evidence" value="ECO:0007669"/>
    <property type="project" value="TreeGrafter"/>
</dbReference>
<dbReference type="Pfam" id="PF00173">
    <property type="entry name" value="Cyt-b5"/>
    <property type="match status" value="1"/>
</dbReference>
<dbReference type="InterPro" id="IPR036400">
    <property type="entry name" value="Cyt_B5-like_heme/steroid_sf"/>
</dbReference>